<comment type="caution">
    <text evidence="2">The sequence shown here is derived from an EMBL/GenBank/DDBJ whole genome shotgun (WGS) entry which is preliminary data.</text>
</comment>
<name>A0A8H5GPZ3_9AGAR</name>
<protein>
    <submittedName>
        <fullName evidence="2">Uncharacterized protein</fullName>
    </submittedName>
</protein>
<feature type="transmembrane region" description="Helical" evidence="1">
    <location>
        <begin position="180"/>
        <end position="203"/>
    </location>
</feature>
<dbReference type="AlphaFoldDB" id="A0A8H5GPZ3"/>
<dbReference type="EMBL" id="JAACJM010000015">
    <property type="protein sequence ID" value="KAF5368625.1"/>
    <property type="molecule type" value="Genomic_DNA"/>
</dbReference>
<keyword evidence="3" id="KW-1185">Reference proteome</keyword>
<feature type="transmembrane region" description="Helical" evidence="1">
    <location>
        <begin position="224"/>
        <end position="247"/>
    </location>
</feature>
<feature type="transmembrane region" description="Helical" evidence="1">
    <location>
        <begin position="15"/>
        <end position="36"/>
    </location>
</feature>
<feature type="transmembrane region" description="Helical" evidence="1">
    <location>
        <begin position="259"/>
        <end position="280"/>
    </location>
</feature>
<dbReference type="Proteomes" id="UP000559256">
    <property type="component" value="Unassembled WGS sequence"/>
</dbReference>
<evidence type="ECO:0000313" key="3">
    <source>
        <dbReference type="Proteomes" id="UP000559256"/>
    </source>
</evidence>
<sequence>MQPDLPSAKPKLGHLWVPFITLHLIGQVGIVLILLTNSFAKTVHFHPTIVNFSVTWLIYSVSYSLQLYSSHHKRDPDYVGPLCRVQAVLVDGVPALAATAALITVAQIWFSLQRAPSTSSIFKPTLSETRRHRLILAFLIILPYIVFFAFGLASYLYGTRYQNSTGLNELYCSMDRDEFIPAYCTAIVVVVIIFQVAIMVKYIKTRRKASDAFPLTDKTFPASLAVRVMIFSVVALLVLCIGVSFMSNDLSSYPYMMQASLPLAAVITFGSQQNLLRVWCFWRRQPSSDKPGLHVRQTSTTSSDMTVYSKPITASPRLSVSERPFAENMFGGRDTVRGTF</sequence>
<evidence type="ECO:0000313" key="2">
    <source>
        <dbReference type="EMBL" id="KAF5368625.1"/>
    </source>
</evidence>
<reference evidence="2 3" key="1">
    <citation type="journal article" date="2020" name="ISME J.">
        <title>Uncovering the hidden diversity of litter-decomposition mechanisms in mushroom-forming fungi.</title>
        <authorList>
            <person name="Floudas D."/>
            <person name="Bentzer J."/>
            <person name="Ahren D."/>
            <person name="Johansson T."/>
            <person name="Persson P."/>
            <person name="Tunlid A."/>
        </authorList>
    </citation>
    <scope>NUCLEOTIDE SEQUENCE [LARGE SCALE GENOMIC DNA]</scope>
    <source>
        <strain evidence="2 3">CBS 291.85</strain>
    </source>
</reference>
<proteinExistence type="predicted"/>
<accession>A0A8H5GPZ3</accession>
<keyword evidence="1" id="KW-0812">Transmembrane</keyword>
<keyword evidence="1" id="KW-0472">Membrane</keyword>
<feature type="transmembrane region" description="Helical" evidence="1">
    <location>
        <begin position="48"/>
        <end position="68"/>
    </location>
</feature>
<keyword evidence="1" id="KW-1133">Transmembrane helix</keyword>
<evidence type="ECO:0000256" key="1">
    <source>
        <dbReference type="SAM" id="Phobius"/>
    </source>
</evidence>
<organism evidence="2 3">
    <name type="scientific">Tetrapyrgos nigripes</name>
    <dbReference type="NCBI Taxonomy" id="182062"/>
    <lineage>
        <taxon>Eukaryota</taxon>
        <taxon>Fungi</taxon>
        <taxon>Dikarya</taxon>
        <taxon>Basidiomycota</taxon>
        <taxon>Agaricomycotina</taxon>
        <taxon>Agaricomycetes</taxon>
        <taxon>Agaricomycetidae</taxon>
        <taxon>Agaricales</taxon>
        <taxon>Marasmiineae</taxon>
        <taxon>Marasmiaceae</taxon>
        <taxon>Tetrapyrgos</taxon>
    </lineage>
</organism>
<feature type="transmembrane region" description="Helical" evidence="1">
    <location>
        <begin position="133"/>
        <end position="157"/>
    </location>
</feature>
<dbReference type="OrthoDB" id="3046318at2759"/>
<feature type="transmembrane region" description="Helical" evidence="1">
    <location>
        <begin position="88"/>
        <end position="112"/>
    </location>
</feature>
<gene>
    <name evidence="2" type="ORF">D9758_002267</name>
</gene>